<gene>
    <name evidence="6" type="ORF">A3Q56_04296</name>
</gene>
<dbReference type="EMBL" id="LWCA01000542">
    <property type="protein sequence ID" value="OAF67940.1"/>
    <property type="molecule type" value="Genomic_DNA"/>
</dbReference>
<dbReference type="GO" id="GO:0005666">
    <property type="term" value="C:RNA polymerase III complex"/>
    <property type="evidence" value="ECO:0007669"/>
    <property type="project" value="TreeGrafter"/>
</dbReference>
<dbReference type="InterPro" id="IPR013238">
    <property type="entry name" value="RNA_pol_III_Rbc25"/>
</dbReference>
<organism evidence="6 7">
    <name type="scientific">Intoshia linei</name>
    <dbReference type="NCBI Taxonomy" id="1819745"/>
    <lineage>
        <taxon>Eukaryota</taxon>
        <taxon>Metazoa</taxon>
        <taxon>Spiralia</taxon>
        <taxon>Lophotrochozoa</taxon>
        <taxon>Mesozoa</taxon>
        <taxon>Orthonectida</taxon>
        <taxon>Rhopaluridae</taxon>
        <taxon>Intoshia</taxon>
    </lineage>
</organism>
<keyword evidence="4" id="KW-0804">Transcription</keyword>
<evidence type="ECO:0000313" key="7">
    <source>
        <dbReference type="Proteomes" id="UP000078046"/>
    </source>
</evidence>
<comment type="subcellular location">
    <subcellularLocation>
        <location evidence="1">Nucleus</location>
    </subcellularLocation>
</comment>
<dbReference type="GO" id="GO:0006384">
    <property type="term" value="P:transcription initiation at RNA polymerase III promoter"/>
    <property type="evidence" value="ECO:0007669"/>
    <property type="project" value="TreeGrafter"/>
</dbReference>
<dbReference type="PANTHER" id="PTHR12709">
    <property type="entry name" value="DNA-DIRECTED RNA POLYMERASE II, III"/>
    <property type="match status" value="1"/>
</dbReference>
<dbReference type="AlphaFoldDB" id="A0A177B1G1"/>
<dbReference type="InterPro" id="IPR036898">
    <property type="entry name" value="RNA_pol_Rpb7-like_N_sf"/>
</dbReference>
<dbReference type="Pfam" id="PF08292">
    <property type="entry name" value="RNA_pol_Rbc25"/>
    <property type="match status" value="1"/>
</dbReference>
<evidence type="ECO:0000256" key="1">
    <source>
        <dbReference type="ARBA" id="ARBA00004123"/>
    </source>
</evidence>
<keyword evidence="7" id="KW-1185">Reference proteome</keyword>
<evidence type="ECO:0000256" key="3">
    <source>
        <dbReference type="ARBA" id="ARBA00022478"/>
    </source>
</evidence>
<reference evidence="6 7" key="1">
    <citation type="submission" date="2016-04" db="EMBL/GenBank/DDBJ databases">
        <title>The genome of Intoshia linei affirms orthonectids as highly simplified spiralians.</title>
        <authorList>
            <person name="Mikhailov K.V."/>
            <person name="Slusarev G.S."/>
            <person name="Nikitin M.A."/>
            <person name="Logacheva M.D."/>
            <person name="Penin A."/>
            <person name="Aleoshin V."/>
            <person name="Panchin Y.V."/>
        </authorList>
    </citation>
    <scope>NUCLEOTIDE SEQUENCE [LARGE SCALE GENOMIC DNA]</scope>
    <source>
        <strain evidence="6">Intl2013</strain>
        <tissue evidence="6">Whole animal</tissue>
    </source>
</reference>
<dbReference type="OrthoDB" id="10256606at2759"/>
<dbReference type="InterPro" id="IPR045113">
    <property type="entry name" value="Rpb7-like"/>
</dbReference>
<dbReference type="SUPFAM" id="SSF88798">
    <property type="entry name" value="N-terminal, heterodimerisation domain of RBP7 (RpoE)"/>
    <property type="match status" value="1"/>
</dbReference>
<comment type="similarity">
    <text evidence="2">Belongs to the eukaryotic RPB7/RPC8 RNA polymerase subunit family.</text>
</comment>
<dbReference type="Gene3D" id="3.30.1490.120">
    <property type="entry name" value="RNA polymerase Rpb7-like, N-terminal domain"/>
    <property type="match status" value="1"/>
</dbReference>
<protein>
    <submittedName>
        <fullName evidence="6">RNA polymerase III subunit C8</fullName>
    </submittedName>
</protein>
<dbReference type="PANTHER" id="PTHR12709:SF1">
    <property type="entry name" value="DNA-DIRECTED RNA POLYMERASE III SUBUNIT RPC8"/>
    <property type="match status" value="1"/>
</dbReference>
<feature type="domain" description="RNA polymerase III subunit Rpc25" evidence="5">
    <location>
        <begin position="83"/>
        <end position="172"/>
    </location>
</feature>
<proteinExistence type="inferred from homology"/>
<evidence type="ECO:0000259" key="5">
    <source>
        <dbReference type="Pfam" id="PF08292"/>
    </source>
</evidence>
<dbReference type="SUPFAM" id="SSF50249">
    <property type="entry name" value="Nucleic acid-binding proteins"/>
    <property type="match status" value="1"/>
</dbReference>
<accession>A0A177B1G1</accession>
<name>A0A177B1G1_9BILA</name>
<comment type="caution">
    <text evidence="6">The sequence shown here is derived from an EMBL/GenBank/DDBJ whole genome shotgun (WGS) entry which is preliminary data.</text>
</comment>
<dbReference type="Gene3D" id="2.40.50.140">
    <property type="entry name" value="Nucleic acid-binding proteins"/>
    <property type="match status" value="1"/>
</dbReference>
<sequence length="199" mass="23334">MFVLETFKDEIEIKPYQFGSNLKQQIALIINKKFSNLVIYNVGLAMLLHDIINIEKNVIMTGSASCYCLVKFRLVIFRPAISEIITGRIYKSTKDGVYVTINFFQDILIRPEHCQQPYRFDDIEKLWVWEYSDDNSDEEAETQEKHDMFMELNQEIRLRVIDETFTKLNPSEIDKGVPYQLSGSINEYGLGLVSWWQNV</sequence>
<dbReference type="Proteomes" id="UP000078046">
    <property type="component" value="Unassembled WGS sequence"/>
</dbReference>
<dbReference type="InterPro" id="IPR012340">
    <property type="entry name" value="NA-bd_OB-fold"/>
</dbReference>
<evidence type="ECO:0000256" key="4">
    <source>
        <dbReference type="ARBA" id="ARBA00023163"/>
    </source>
</evidence>
<evidence type="ECO:0000256" key="2">
    <source>
        <dbReference type="ARBA" id="ARBA00009307"/>
    </source>
</evidence>
<evidence type="ECO:0000313" key="6">
    <source>
        <dbReference type="EMBL" id="OAF67940.1"/>
    </source>
</evidence>
<keyword evidence="3" id="KW-0240">DNA-directed RNA polymerase</keyword>